<dbReference type="PANTHER" id="PTHR30026">
    <property type="entry name" value="OUTER MEMBRANE PROTEIN TOLC"/>
    <property type="match status" value="1"/>
</dbReference>
<dbReference type="GO" id="GO:0015562">
    <property type="term" value="F:efflux transmembrane transporter activity"/>
    <property type="evidence" value="ECO:0007669"/>
    <property type="project" value="InterPro"/>
</dbReference>
<evidence type="ECO:0000256" key="6">
    <source>
        <dbReference type="ARBA" id="ARBA00023136"/>
    </source>
</evidence>
<evidence type="ECO:0000256" key="5">
    <source>
        <dbReference type="ARBA" id="ARBA00022692"/>
    </source>
</evidence>
<gene>
    <name evidence="8" type="ORF">SAMN05660862_1951</name>
</gene>
<dbReference type="GO" id="GO:0015288">
    <property type="term" value="F:porin activity"/>
    <property type="evidence" value="ECO:0007669"/>
    <property type="project" value="TreeGrafter"/>
</dbReference>
<dbReference type="GO" id="GO:1990281">
    <property type="term" value="C:efflux pump complex"/>
    <property type="evidence" value="ECO:0007669"/>
    <property type="project" value="TreeGrafter"/>
</dbReference>
<evidence type="ECO:0000256" key="3">
    <source>
        <dbReference type="ARBA" id="ARBA00022448"/>
    </source>
</evidence>
<dbReference type="Gene3D" id="1.20.1600.10">
    <property type="entry name" value="Outer membrane efflux proteins (OEP)"/>
    <property type="match status" value="1"/>
</dbReference>
<keyword evidence="7" id="KW-0998">Cell outer membrane</keyword>
<dbReference type="PANTHER" id="PTHR30026:SF20">
    <property type="entry name" value="OUTER MEMBRANE PROTEIN TOLC"/>
    <property type="match status" value="1"/>
</dbReference>
<keyword evidence="4" id="KW-1134">Transmembrane beta strand</keyword>
<dbReference type="SUPFAM" id="SSF56954">
    <property type="entry name" value="Outer membrane efflux proteins (OEP)"/>
    <property type="match status" value="1"/>
</dbReference>
<keyword evidence="9" id="KW-1185">Reference proteome</keyword>
<proteinExistence type="inferred from homology"/>
<dbReference type="InterPro" id="IPR051906">
    <property type="entry name" value="TolC-like"/>
</dbReference>
<evidence type="ECO:0000256" key="7">
    <source>
        <dbReference type="ARBA" id="ARBA00023237"/>
    </source>
</evidence>
<protein>
    <submittedName>
        <fullName evidence="8">Outer membrane protein TolC</fullName>
    </submittedName>
</protein>
<dbReference type="STRING" id="561061.SAMN05660862_1951"/>
<dbReference type="GO" id="GO:0009279">
    <property type="term" value="C:cell outer membrane"/>
    <property type="evidence" value="ECO:0007669"/>
    <property type="project" value="UniProtKB-SubCell"/>
</dbReference>
<dbReference type="EMBL" id="FXAU01000003">
    <property type="protein sequence ID" value="SMG29610.1"/>
    <property type="molecule type" value="Genomic_DNA"/>
</dbReference>
<dbReference type="InterPro" id="IPR003423">
    <property type="entry name" value="OMP_efflux"/>
</dbReference>
<dbReference type="AlphaFoldDB" id="A0A1X7JN18"/>
<dbReference type="Proteomes" id="UP000192980">
    <property type="component" value="Unassembled WGS sequence"/>
</dbReference>
<keyword evidence="3" id="KW-0813">Transport</keyword>
<name>A0A1X7JN18_9SPHI</name>
<comment type="subcellular location">
    <subcellularLocation>
        <location evidence="1">Cell outer membrane</location>
    </subcellularLocation>
</comment>
<evidence type="ECO:0000256" key="1">
    <source>
        <dbReference type="ARBA" id="ARBA00004442"/>
    </source>
</evidence>
<dbReference type="Pfam" id="PF02321">
    <property type="entry name" value="OEP"/>
    <property type="match status" value="2"/>
</dbReference>
<accession>A0A1X7JN18</accession>
<dbReference type="OrthoDB" id="367883at2"/>
<organism evidence="8 9">
    <name type="scientific">Sphingobacterium psychroaquaticum</name>
    <dbReference type="NCBI Taxonomy" id="561061"/>
    <lineage>
        <taxon>Bacteria</taxon>
        <taxon>Pseudomonadati</taxon>
        <taxon>Bacteroidota</taxon>
        <taxon>Sphingobacteriia</taxon>
        <taxon>Sphingobacteriales</taxon>
        <taxon>Sphingobacteriaceae</taxon>
        <taxon>Sphingobacterium</taxon>
    </lineage>
</organism>
<keyword evidence="6" id="KW-0472">Membrane</keyword>
<dbReference type="RefSeq" id="WP_085472701.1">
    <property type="nucleotide sequence ID" value="NZ_CP038029.1"/>
</dbReference>
<evidence type="ECO:0000256" key="4">
    <source>
        <dbReference type="ARBA" id="ARBA00022452"/>
    </source>
</evidence>
<evidence type="ECO:0000313" key="8">
    <source>
        <dbReference type="EMBL" id="SMG29610.1"/>
    </source>
</evidence>
<reference evidence="8 9" key="1">
    <citation type="submission" date="2017-04" db="EMBL/GenBank/DDBJ databases">
        <authorList>
            <person name="Afonso C.L."/>
            <person name="Miller P.J."/>
            <person name="Scott M.A."/>
            <person name="Spackman E."/>
            <person name="Goraichik I."/>
            <person name="Dimitrov K.M."/>
            <person name="Suarez D.L."/>
            <person name="Swayne D.E."/>
        </authorList>
    </citation>
    <scope>NUCLEOTIDE SEQUENCE [LARGE SCALE GENOMIC DNA]</scope>
    <source>
        <strain evidence="8 9">DSM 22418</strain>
    </source>
</reference>
<evidence type="ECO:0000256" key="2">
    <source>
        <dbReference type="ARBA" id="ARBA00007613"/>
    </source>
</evidence>
<keyword evidence="5" id="KW-0812">Transmembrane</keyword>
<comment type="similarity">
    <text evidence="2">Belongs to the outer membrane factor (OMF) (TC 1.B.17) family.</text>
</comment>
<sequence length="447" mass="49583">MKLKYLSVLAIGLVLQLSRVQAQELLTLQQAIKFALENKADAKKSKLDVINAQNKIDEVRSGALPQVNLSAGVTYNPIIQQVALDGALMGKPGETVLVTMGQRWQSTPTLSLNQQLFNQTVFTGLKAANTTREFYIINDQLTEEQLIEKVANAYYDVYTSQLNLQTVQTNIDNASKNQKIIEGLFQAGLAKKIDLDRIVVNINNLKAQKQQLINGLELKENALKFALGMDITKPIEMPKETFKIDAEVLHEVADVSNRTEVKVLEKQLELLDLNMKAEKSAYYPTLSLTANYGYTGFGAQFPIFNNHPSVNWANFSSVGLNLAFPVFNGFKTRSKVRQANVDIKKAEIDLMDTKLALSLGNENAKAQVKNSLLTVNTNQANVQLAKEVLDNTSNNYRNGLATLTELLDAEQAYADSQNNLNTSLLNYKVAEIQLVKANGKLKTLVNE</sequence>
<evidence type="ECO:0000313" key="9">
    <source>
        <dbReference type="Proteomes" id="UP000192980"/>
    </source>
</evidence>